<accession>A0ABX7BR16</accession>
<protein>
    <submittedName>
        <fullName evidence="3">Lasso peptide biosynthesis B2 protein</fullName>
    </submittedName>
</protein>
<gene>
    <name evidence="3" type="ORF">JIP62_14920</name>
</gene>
<dbReference type="NCBIfam" id="NF033537">
    <property type="entry name" value="lasso_biosyn_B2"/>
    <property type="match status" value="1"/>
</dbReference>
<keyword evidence="1" id="KW-1133">Transmembrane helix</keyword>
<keyword evidence="1" id="KW-0472">Membrane</keyword>
<feature type="transmembrane region" description="Helical" evidence="1">
    <location>
        <begin position="6"/>
        <end position="26"/>
    </location>
</feature>
<keyword evidence="4" id="KW-1185">Reference proteome</keyword>
<evidence type="ECO:0000313" key="3">
    <source>
        <dbReference type="EMBL" id="QQQ18554.1"/>
    </source>
</evidence>
<dbReference type="EMBL" id="CP067977">
    <property type="protein sequence ID" value="QQQ18554.1"/>
    <property type="molecule type" value="Genomic_DNA"/>
</dbReference>
<dbReference type="Pfam" id="PF13471">
    <property type="entry name" value="Transglut_core3"/>
    <property type="match status" value="1"/>
</dbReference>
<dbReference type="Proteomes" id="UP000595448">
    <property type="component" value="Chromosome"/>
</dbReference>
<sequence length="152" mass="15800">MGLKLFTPVAWALIGVASGLLSVVPFRRLAPLMGHNLGAAALLPIADAGRLRRARLIGRAVTTAARFAPFRADCLPQAMAAVALCRTFSVPYTAFLGASMSTPDKPGELAAHAWVRCGPVSITGGTGNFHRFGVVACFIAPKIGTDVLGSRA</sequence>
<keyword evidence="1" id="KW-0812">Transmembrane</keyword>
<dbReference type="InterPro" id="IPR053521">
    <property type="entry name" value="McjB-like"/>
</dbReference>
<name>A0ABX7BR16_9CAUL</name>
<reference evidence="3 4" key="1">
    <citation type="submission" date="2021-01" db="EMBL/GenBank/DDBJ databases">
        <title>Brevundimonas vitis sp. nov., an bacterium isolated from grape (Vitis vinifera).</title>
        <authorList>
            <person name="Jiang L."/>
            <person name="Lee J."/>
        </authorList>
    </citation>
    <scope>NUCLEOTIDE SEQUENCE [LARGE SCALE GENOMIC DNA]</scope>
    <source>
        <strain evidence="3 4">GRTSA-9</strain>
    </source>
</reference>
<organism evidence="3 4">
    <name type="scientific">Brevundimonas vitisensis</name>
    <dbReference type="NCBI Taxonomy" id="2800818"/>
    <lineage>
        <taxon>Bacteria</taxon>
        <taxon>Pseudomonadati</taxon>
        <taxon>Pseudomonadota</taxon>
        <taxon>Alphaproteobacteria</taxon>
        <taxon>Caulobacterales</taxon>
        <taxon>Caulobacteraceae</taxon>
        <taxon>Brevundimonas</taxon>
    </lineage>
</organism>
<evidence type="ECO:0000313" key="4">
    <source>
        <dbReference type="Proteomes" id="UP000595448"/>
    </source>
</evidence>
<feature type="domain" description="Microcin J25-processing protein McjB C-terminal" evidence="2">
    <location>
        <begin position="21"/>
        <end position="135"/>
    </location>
</feature>
<proteinExistence type="predicted"/>
<evidence type="ECO:0000256" key="1">
    <source>
        <dbReference type="SAM" id="Phobius"/>
    </source>
</evidence>
<evidence type="ECO:0000259" key="2">
    <source>
        <dbReference type="Pfam" id="PF13471"/>
    </source>
</evidence>
<dbReference type="InterPro" id="IPR032708">
    <property type="entry name" value="McjB_C"/>
</dbReference>